<keyword evidence="2" id="KW-1185">Reference proteome</keyword>
<gene>
    <name evidence="1" type="ORF">M441DRAFT_47511</name>
</gene>
<dbReference type="InterPro" id="IPR010451">
    <property type="entry name" value="Acetoacetate_decarboxylase"/>
</dbReference>
<dbReference type="InterPro" id="IPR023375">
    <property type="entry name" value="ADC_dom_sf"/>
</dbReference>
<dbReference type="Pfam" id="PF06314">
    <property type="entry name" value="ADC"/>
    <property type="match status" value="1"/>
</dbReference>
<name>A0A2T3Z888_TRIA4</name>
<reference evidence="1 2" key="1">
    <citation type="submission" date="2016-07" db="EMBL/GenBank/DDBJ databases">
        <title>Multiple horizontal gene transfer events from other fungi enriched the ability of initially mycotrophic Trichoderma (Ascomycota) to feed on dead plant biomass.</title>
        <authorList>
            <consortium name="DOE Joint Genome Institute"/>
            <person name="Aerts A."/>
            <person name="Atanasova L."/>
            <person name="Chenthamara K."/>
            <person name="Zhang J."/>
            <person name="Grujic M."/>
            <person name="Henrissat B."/>
            <person name="Kuo A."/>
            <person name="Salamov A."/>
            <person name="Lipzen A."/>
            <person name="Labutti K."/>
            <person name="Barry K."/>
            <person name="Miao Y."/>
            <person name="Rahimi M.J."/>
            <person name="Shen Q."/>
            <person name="Grigoriev I.V."/>
            <person name="Kubicek C.P."/>
            <person name="Druzhinina I.S."/>
        </authorList>
    </citation>
    <scope>NUCLEOTIDE SEQUENCE [LARGE SCALE GENOMIC DNA]</scope>
    <source>
        <strain evidence="1 2">CBS 433.97</strain>
    </source>
</reference>
<proteinExistence type="predicted"/>
<dbReference type="Gene3D" id="2.40.400.10">
    <property type="entry name" value="Acetoacetate decarboxylase-like"/>
    <property type="match status" value="1"/>
</dbReference>
<evidence type="ECO:0008006" key="3">
    <source>
        <dbReference type="Google" id="ProtNLM"/>
    </source>
</evidence>
<dbReference type="AlphaFoldDB" id="A0A2T3Z888"/>
<evidence type="ECO:0000313" key="1">
    <source>
        <dbReference type="EMBL" id="PTB41031.1"/>
    </source>
</evidence>
<protein>
    <recommendedName>
        <fullName evidence="3">Acetoacetate decarboxylase</fullName>
    </recommendedName>
</protein>
<dbReference type="EMBL" id="KZ679262">
    <property type="protein sequence ID" value="PTB41031.1"/>
    <property type="molecule type" value="Genomic_DNA"/>
</dbReference>
<dbReference type="GO" id="GO:0016829">
    <property type="term" value="F:lyase activity"/>
    <property type="evidence" value="ECO:0007669"/>
    <property type="project" value="InterPro"/>
</dbReference>
<dbReference type="OrthoDB" id="4881739at2759"/>
<sequence>MLNGFSVPLSPAGKSSLVSPPPWHYSSDCMAIEYWTDPKAIAALLPPGLTVDESSAGRAFLWFLDWQFTGSDDELTDPARYQYREAFILVEAIFEGKPVNYCPYIFVDNDAAIARGWAQGFPKKHASVFQTRTFSAPGPAAASLAPGSRFGASVSAHGERIATARIQLEEKIVDPRTVFNRPTVMRRYFPQLVARRQDRPAVDELTMSLTDNLNIVDVWAGSAEAKIPEVFGEEVHLIAPLRVGRGYRFGMSYSVTDLSILKDYTAQPLSGEPVISSALLKEMDS</sequence>
<dbReference type="SUPFAM" id="SSF160104">
    <property type="entry name" value="Acetoacetate decarboxylase-like"/>
    <property type="match status" value="1"/>
</dbReference>
<accession>A0A2T3Z888</accession>
<evidence type="ECO:0000313" key="2">
    <source>
        <dbReference type="Proteomes" id="UP000240493"/>
    </source>
</evidence>
<dbReference type="Proteomes" id="UP000240493">
    <property type="component" value="Unassembled WGS sequence"/>
</dbReference>
<organism evidence="1 2">
    <name type="scientific">Trichoderma asperellum (strain ATCC 204424 / CBS 433.97 / NBRC 101777)</name>
    <dbReference type="NCBI Taxonomy" id="1042311"/>
    <lineage>
        <taxon>Eukaryota</taxon>
        <taxon>Fungi</taxon>
        <taxon>Dikarya</taxon>
        <taxon>Ascomycota</taxon>
        <taxon>Pezizomycotina</taxon>
        <taxon>Sordariomycetes</taxon>
        <taxon>Hypocreomycetidae</taxon>
        <taxon>Hypocreales</taxon>
        <taxon>Hypocreaceae</taxon>
        <taxon>Trichoderma</taxon>
    </lineage>
</organism>